<feature type="transmembrane region" description="Helical" evidence="2">
    <location>
        <begin position="157"/>
        <end position="175"/>
    </location>
</feature>
<comment type="caution">
    <text evidence="3">The sequence shown here is derived from an EMBL/GenBank/DDBJ whole genome shotgun (WGS) entry which is preliminary data.</text>
</comment>
<evidence type="ECO:0000313" key="4">
    <source>
        <dbReference type="Proteomes" id="UP000076552"/>
    </source>
</evidence>
<organism evidence="3 4">
    <name type="scientific">Colletotrichum tofieldiae</name>
    <dbReference type="NCBI Taxonomy" id="708197"/>
    <lineage>
        <taxon>Eukaryota</taxon>
        <taxon>Fungi</taxon>
        <taxon>Dikarya</taxon>
        <taxon>Ascomycota</taxon>
        <taxon>Pezizomycotina</taxon>
        <taxon>Sordariomycetes</taxon>
        <taxon>Hypocreomycetidae</taxon>
        <taxon>Glomerellales</taxon>
        <taxon>Glomerellaceae</taxon>
        <taxon>Colletotrichum</taxon>
        <taxon>Colletotrichum spaethianum species complex</taxon>
    </lineage>
</organism>
<sequence>MDSPISDRSCSPSLAADDAQQLPPGRDHDNAKPHQGESDSDTGSDSRNETQEFMVFRALRLTLRFHPHAEDARQTVELLFDDSFVPSSTDALVLRIGHAGAGGCFHDTLADDPDAEELVYVCVIKDAVNLFCSTRPLPWWRLWPGATLVHPRLIHRLLLPLLLAVTITIIASMALRRPLVPLPTTRTEPACVCPGDQQSPPSPPPPPLPVFHARYAPIPLFNDLASLFVQYTDLPLPLTVSAQAVVEQHYQVVDPMEFTINKTERTETPAAETAVSIFMADLFDTTHNLCSATQSWIISSGDSGPERDNVRLLCRSMRRSFLDMTKLWTAVTTTLALSWPSTLALSLSFLLRTLREHEEDRMAAAAHASTSHKHASPADDGNNSHHPSPHAFNNQTSYNLLRRVDLLFFTNPTRPGRLASFTADVYEVSEQMMALEQVMADHVRSLGMLINLLREHGVVKAARDREAQQREQEQRRQRIAGGWFAGPAPESKGLALDSFNQNYNRTLALHNTQSTLVWMVGFTRRQLGGLRSELDRIGNYTSALLATTVIPRDDQGNSNSGSESDNWWRGIPWVTEAREAGRGPEAALERTYWYLPAVGDAITSITGLANWMSHETARTIDQWRSINAVEVAWSLKQI</sequence>
<keyword evidence="4" id="KW-1185">Reference proteome</keyword>
<feature type="compositionally biased region" description="Basic and acidic residues" evidence="1">
    <location>
        <begin position="25"/>
        <end position="37"/>
    </location>
</feature>
<name>A0A161VXQ4_9PEZI</name>
<evidence type="ECO:0000256" key="2">
    <source>
        <dbReference type="SAM" id="Phobius"/>
    </source>
</evidence>
<proteinExistence type="predicted"/>
<feature type="compositionally biased region" description="Polar residues" evidence="1">
    <location>
        <begin position="1"/>
        <end position="12"/>
    </location>
</feature>
<dbReference type="AlphaFoldDB" id="A0A161VXQ4"/>
<feature type="region of interest" description="Disordered" evidence="1">
    <location>
        <begin position="361"/>
        <end position="394"/>
    </location>
</feature>
<keyword evidence="2" id="KW-0472">Membrane</keyword>
<dbReference type="Proteomes" id="UP000076552">
    <property type="component" value="Unassembled WGS sequence"/>
</dbReference>
<accession>A0A161VXQ4</accession>
<dbReference type="EMBL" id="LFIV01000369">
    <property type="protein sequence ID" value="KZL63453.1"/>
    <property type="molecule type" value="Genomic_DNA"/>
</dbReference>
<evidence type="ECO:0000313" key="3">
    <source>
        <dbReference type="EMBL" id="KZL63453.1"/>
    </source>
</evidence>
<keyword evidence="2" id="KW-0812">Transmembrane</keyword>
<gene>
    <name evidence="3" type="ORF">CT0861_05547</name>
</gene>
<evidence type="ECO:0000256" key="1">
    <source>
        <dbReference type="SAM" id="MobiDB-lite"/>
    </source>
</evidence>
<feature type="region of interest" description="Disordered" evidence="1">
    <location>
        <begin position="1"/>
        <end position="47"/>
    </location>
</feature>
<keyword evidence="2" id="KW-1133">Transmembrane helix</keyword>
<protein>
    <submittedName>
        <fullName evidence="3">Uncharacterized protein</fullName>
    </submittedName>
</protein>
<reference evidence="3 4" key="1">
    <citation type="submission" date="2015-06" db="EMBL/GenBank/DDBJ databases">
        <title>Survival trade-offs in plant roots during colonization by closely related pathogenic and mutualistic fungi.</title>
        <authorList>
            <person name="Hacquard S."/>
            <person name="Kracher B."/>
            <person name="Hiruma K."/>
            <person name="Weinman A."/>
            <person name="Muench P."/>
            <person name="Garrido Oter R."/>
            <person name="Ver Loren van Themaat E."/>
            <person name="Dallerey J.-F."/>
            <person name="Damm U."/>
            <person name="Henrissat B."/>
            <person name="Lespinet O."/>
            <person name="Thon M."/>
            <person name="Kemen E."/>
            <person name="McHardy A.C."/>
            <person name="Schulze-Lefert P."/>
            <person name="O'Connell R.J."/>
        </authorList>
    </citation>
    <scope>NUCLEOTIDE SEQUENCE [LARGE SCALE GENOMIC DNA]</scope>
    <source>
        <strain evidence="3 4">0861</strain>
    </source>
</reference>